<feature type="region of interest" description="Disordered" evidence="1">
    <location>
        <begin position="212"/>
        <end position="357"/>
    </location>
</feature>
<feature type="compositionally biased region" description="Acidic residues" evidence="1">
    <location>
        <begin position="212"/>
        <end position="250"/>
    </location>
</feature>
<dbReference type="Pfam" id="PF00092">
    <property type="entry name" value="VWA"/>
    <property type="match status" value="1"/>
</dbReference>
<protein>
    <recommendedName>
        <fullName evidence="2">VWFA domain-containing protein</fullName>
    </recommendedName>
</protein>
<dbReference type="RefSeq" id="WP_198589806.1">
    <property type="nucleotide sequence ID" value="NZ_MDBO01000036.1"/>
</dbReference>
<dbReference type="EMBL" id="MDBO01000036">
    <property type="protein sequence ID" value="PMP14088.1"/>
    <property type="molecule type" value="Genomic_DNA"/>
</dbReference>
<dbReference type="SMART" id="SM00327">
    <property type="entry name" value="VWA"/>
    <property type="match status" value="1"/>
</dbReference>
<feature type="compositionally biased region" description="Acidic residues" evidence="1">
    <location>
        <begin position="258"/>
        <end position="268"/>
    </location>
</feature>
<dbReference type="GO" id="GO:0009236">
    <property type="term" value="P:cobalamin biosynthetic process"/>
    <property type="evidence" value="ECO:0007669"/>
    <property type="project" value="InterPro"/>
</dbReference>
<sequence length="665" mass="72298">MNKQTQLLKNSLPLIGAGLGDKLGIHVVVNGDQAWTDGKTICVPNFNVSSKEEKDAVLGFISHEAAHIKFNSFRGISRSQMAGNPLRKAMHNIFEDLRIENAMIDYMIGSRKWLDQIWVNLQKEGKRPAVTSQDEPASILCDYLLFTCRVKFRDQVHLQDYLDSAEEALFDVFGWKFQSDLDALILPKIPKLRSSVAAFNLAQAVVTLLEDFEPEPEQEPEPEPEDSNDDSNQDSNDDSDSSSNSDDSDSSSDSNADTSEEADTDSPSDEQASNGEDAQTANDEEDTGQGSDDGESSDTQADDSTDGSTSAADAEGDTSGSDQGESSNADANSDAGTDSNSGAPQSTPSEEQSPSAEDVNFAIASALTAGDEDVKDDMSDFVETMQTLASANEASESVGIPKFRKFEQGDSDYGKSLTSRVKQTSNNLTSRLQGLVQEETKVRCRTATSGRNLNSRVLYRAATGDPRLFRTKSTKTVIDTIVEVSIDNSGSMDEVDTHSGLTYLQIAKEAQVALTLALSKINGVAVTASAFPVAGQFDEVIELLSEGESTKKLAERLYRVDGNGYHTPTASGLWHSLKKVIQSKKERKVVIMVTDGFPNYGQREPLTQLVQRAERNGITVIGIAIGSIAGYKPEFLQYFRNALFISDVSQLKKELFKVAKDLLIN</sequence>
<feature type="domain" description="VWFA" evidence="2">
    <location>
        <begin position="481"/>
        <end position="627"/>
    </location>
</feature>
<reference evidence="4" key="1">
    <citation type="submission" date="2016-07" db="EMBL/GenBank/DDBJ databases">
        <title>Nontailed viruses are major unrecognized killers of bacteria in the ocean.</title>
        <authorList>
            <person name="Kauffman K."/>
            <person name="Hussain F."/>
            <person name="Yang J."/>
            <person name="Arevalo P."/>
            <person name="Brown J."/>
            <person name="Cutler M."/>
            <person name="Kelly L."/>
            <person name="Polz M.F."/>
        </authorList>
    </citation>
    <scope>NUCLEOTIDE SEQUENCE [LARGE SCALE GENOMIC DNA]</scope>
    <source>
        <strain evidence="4">10N.222.49.A5</strain>
    </source>
</reference>
<evidence type="ECO:0000313" key="3">
    <source>
        <dbReference type="EMBL" id="PMP14088.1"/>
    </source>
</evidence>
<feature type="compositionally biased region" description="Polar residues" evidence="1">
    <location>
        <begin position="269"/>
        <end position="281"/>
    </location>
</feature>
<dbReference type="Gene3D" id="3.40.50.410">
    <property type="entry name" value="von Willebrand factor, type A domain"/>
    <property type="match status" value="1"/>
</dbReference>
<dbReference type="PANTHER" id="PTHR41248:SF1">
    <property type="entry name" value="NORD PROTEIN"/>
    <property type="match status" value="1"/>
</dbReference>
<evidence type="ECO:0000259" key="2">
    <source>
        <dbReference type="PROSITE" id="PS50234"/>
    </source>
</evidence>
<dbReference type="AlphaFoldDB" id="A0AAP8SY61"/>
<accession>A0AAP8SY61</accession>
<proteinExistence type="predicted"/>
<organism evidence="3 4">
    <name type="scientific">Vibrio breoganii</name>
    <dbReference type="NCBI Taxonomy" id="553239"/>
    <lineage>
        <taxon>Bacteria</taxon>
        <taxon>Pseudomonadati</taxon>
        <taxon>Pseudomonadota</taxon>
        <taxon>Gammaproteobacteria</taxon>
        <taxon>Vibrionales</taxon>
        <taxon>Vibrionaceae</taxon>
        <taxon>Vibrio</taxon>
    </lineage>
</organism>
<feature type="compositionally biased region" description="Low complexity" evidence="1">
    <location>
        <begin position="343"/>
        <end position="357"/>
    </location>
</feature>
<feature type="compositionally biased region" description="Acidic residues" evidence="1">
    <location>
        <begin position="282"/>
        <end position="305"/>
    </location>
</feature>
<dbReference type="PANTHER" id="PTHR41248">
    <property type="entry name" value="NORD PROTEIN"/>
    <property type="match status" value="1"/>
</dbReference>
<evidence type="ECO:0000256" key="1">
    <source>
        <dbReference type="SAM" id="MobiDB-lite"/>
    </source>
</evidence>
<dbReference type="InterPro" id="IPR051928">
    <property type="entry name" value="NorD/CobT"/>
</dbReference>
<feature type="compositionally biased region" description="Polar residues" evidence="1">
    <location>
        <begin position="318"/>
        <end position="342"/>
    </location>
</feature>
<gene>
    <name evidence="3" type="ORF">BCS93_04675</name>
</gene>
<evidence type="ECO:0000313" key="4">
    <source>
        <dbReference type="Proteomes" id="UP000235611"/>
    </source>
</evidence>
<comment type="caution">
    <text evidence="3">The sequence shown here is derived from an EMBL/GenBank/DDBJ whole genome shotgun (WGS) entry which is preliminary data.</text>
</comment>
<dbReference type="InterPro" id="IPR002035">
    <property type="entry name" value="VWF_A"/>
</dbReference>
<dbReference type="InterPro" id="IPR036465">
    <property type="entry name" value="vWFA_dom_sf"/>
</dbReference>
<dbReference type="SUPFAM" id="SSF53300">
    <property type="entry name" value="vWA-like"/>
    <property type="match status" value="1"/>
</dbReference>
<dbReference type="Proteomes" id="UP000235611">
    <property type="component" value="Unassembled WGS sequence"/>
</dbReference>
<dbReference type="PROSITE" id="PS50234">
    <property type="entry name" value="VWFA"/>
    <property type="match status" value="1"/>
</dbReference>
<dbReference type="InterPro" id="IPR006538">
    <property type="entry name" value="CobT"/>
</dbReference>
<name>A0AAP8SY61_9VIBR</name>
<dbReference type="Pfam" id="PF06213">
    <property type="entry name" value="CobT"/>
    <property type="match status" value="1"/>
</dbReference>